<feature type="repeat" description="ANK" evidence="2">
    <location>
        <begin position="993"/>
        <end position="1025"/>
    </location>
</feature>
<dbReference type="EMBL" id="CABFNO020001465">
    <property type="protein sequence ID" value="CAG9989273.1"/>
    <property type="molecule type" value="Genomic_DNA"/>
</dbReference>
<organism evidence="6 7">
    <name type="scientific">Clonostachys byssicola</name>
    <dbReference type="NCBI Taxonomy" id="160290"/>
    <lineage>
        <taxon>Eukaryota</taxon>
        <taxon>Fungi</taxon>
        <taxon>Dikarya</taxon>
        <taxon>Ascomycota</taxon>
        <taxon>Pezizomycotina</taxon>
        <taxon>Sordariomycetes</taxon>
        <taxon>Hypocreomycetidae</taxon>
        <taxon>Hypocreales</taxon>
        <taxon>Bionectriaceae</taxon>
        <taxon>Clonostachys</taxon>
    </lineage>
</organism>
<feature type="repeat" description="ANK" evidence="2">
    <location>
        <begin position="959"/>
        <end position="991"/>
    </location>
</feature>
<dbReference type="InterPro" id="IPR002110">
    <property type="entry name" value="Ankyrin_rpt"/>
</dbReference>
<dbReference type="InterPro" id="IPR027417">
    <property type="entry name" value="P-loop_NTPase"/>
</dbReference>
<feature type="domain" description="GPI inositol-deacylase winged helix" evidence="3">
    <location>
        <begin position="575"/>
        <end position="658"/>
    </location>
</feature>
<dbReference type="InterPro" id="IPR056125">
    <property type="entry name" value="DUF7708"/>
</dbReference>
<name>A0A9N9UJI7_9HYPO</name>
<proteinExistence type="predicted"/>
<evidence type="ECO:0000313" key="7">
    <source>
        <dbReference type="Proteomes" id="UP000754883"/>
    </source>
</evidence>
<dbReference type="SUPFAM" id="SSF48403">
    <property type="entry name" value="Ankyrin repeat"/>
    <property type="match status" value="1"/>
</dbReference>
<evidence type="ECO:0000259" key="5">
    <source>
        <dbReference type="Pfam" id="PF24883"/>
    </source>
</evidence>
<reference evidence="7" key="1">
    <citation type="submission" date="2019-06" db="EMBL/GenBank/DDBJ databases">
        <authorList>
            <person name="Broberg M."/>
        </authorList>
    </citation>
    <scope>NUCLEOTIDE SEQUENCE [LARGE SCALE GENOMIC DNA]</scope>
</reference>
<evidence type="ECO:0000259" key="3">
    <source>
        <dbReference type="Pfam" id="PF22939"/>
    </source>
</evidence>
<dbReference type="PROSITE" id="PS50297">
    <property type="entry name" value="ANK_REP_REGION"/>
    <property type="match status" value="5"/>
</dbReference>
<dbReference type="OrthoDB" id="7464126at2759"/>
<feature type="repeat" description="ANK" evidence="2">
    <location>
        <begin position="925"/>
        <end position="957"/>
    </location>
</feature>
<feature type="repeat" description="ANK" evidence="2">
    <location>
        <begin position="1061"/>
        <end position="1093"/>
    </location>
</feature>
<dbReference type="Gene3D" id="3.40.50.300">
    <property type="entry name" value="P-loop containing nucleotide triphosphate hydrolases"/>
    <property type="match status" value="1"/>
</dbReference>
<dbReference type="Pfam" id="PF24883">
    <property type="entry name" value="NPHP3_N"/>
    <property type="match status" value="1"/>
</dbReference>
<dbReference type="Pfam" id="PF12796">
    <property type="entry name" value="Ank_2"/>
    <property type="match status" value="2"/>
</dbReference>
<dbReference type="Pfam" id="PF24809">
    <property type="entry name" value="DUF7708"/>
    <property type="match status" value="1"/>
</dbReference>
<dbReference type="Proteomes" id="UP000754883">
    <property type="component" value="Unassembled WGS sequence"/>
</dbReference>
<evidence type="ECO:0000256" key="1">
    <source>
        <dbReference type="ARBA" id="ARBA00022737"/>
    </source>
</evidence>
<evidence type="ECO:0000313" key="6">
    <source>
        <dbReference type="EMBL" id="CAG9989273.1"/>
    </source>
</evidence>
<feature type="repeat" description="ANK" evidence="2">
    <location>
        <begin position="1095"/>
        <end position="1127"/>
    </location>
</feature>
<keyword evidence="2" id="KW-0040">ANK repeat</keyword>
<gene>
    <name evidence="6" type="ORF">CBYS24578_00014812</name>
</gene>
<dbReference type="AlphaFoldDB" id="A0A9N9UJI7"/>
<dbReference type="InterPro" id="IPR056884">
    <property type="entry name" value="NPHP3-like_N"/>
</dbReference>
<reference evidence="6 7" key="2">
    <citation type="submission" date="2021-10" db="EMBL/GenBank/DDBJ databases">
        <authorList>
            <person name="Piombo E."/>
        </authorList>
    </citation>
    <scope>NUCLEOTIDE SEQUENCE [LARGE SCALE GENOMIC DNA]</scope>
</reference>
<feature type="repeat" description="ANK" evidence="2">
    <location>
        <begin position="1027"/>
        <end position="1059"/>
    </location>
</feature>
<dbReference type="Gene3D" id="1.25.40.20">
    <property type="entry name" value="Ankyrin repeat-containing domain"/>
    <property type="match status" value="2"/>
</dbReference>
<protein>
    <recommendedName>
        <fullName evidence="8">NACHT domain-containing protein</fullName>
    </recommendedName>
</protein>
<dbReference type="SMART" id="SM00248">
    <property type="entry name" value="ANK"/>
    <property type="match status" value="6"/>
</dbReference>
<dbReference type="InterPro" id="IPR054471">
    <property type="entry name" value="GPIID_WHD"/>
</dbReference>
<keyword evidence="1" id="KW-0677">Repeat</keyword>
<evidence type="ECO:0000256" key="2">
    <source>
        <dbReference type="PROSITE-ProRule" id="PRU00023"/>
    </source>
</evidence>
<dbReference type="InterPro" id="IPR036770">
    <property type="entry name" value="Ankyrin_rpt-contain_sf"/>
</dbReference>
<comment type="caution">
    <text evidence="6">The sequence shown here is derived from an EMBL/GenBank/DDBJ whole genome shotgun (WGS) entry which is preliminary data.</text>
</comment>
<feature type="domain" description="Nephrocystin 3-like N-terminal" evidence="5">
    <location>
        <begin position="299"/>
        <end position="458"/>
    </location>
</feature>
<dbReference type="PANTHER" id="PTHR10039:SF10">
    <property type="entry name" value="NACHT DOMAIN-CONTAINING PROTEIN"/>
    <property type="match status" value="1"/>
</dbReference>
<dbReference type="SUPFAM" id="SSF52540">
    <property type="entry name" value="P-loop containing nucleoside triphosphate hydrolases"/>
    <property type="match status" value="1"/>
</dbReference>
<dbReference type="Pfam" id="PF22939">
    <property type="entry name" value="WHD_GPIID"/>
    <property type="match status" value="1"/>
</dbReference>
<dbReference type="Pfam" id="PF13637">
    <property type="entry name" value="Ank_4"/>
    <property type="match status" value="1"/>
</dbReference>
<dbReference type="PROSITE" id="PS50088">
    <property type="entry name" value="ANK_REPEAT"/>
    <property type="match status" value="6"/>
</dbReference>
<evidence type="ECO:0000259" key="4">
    <source>
        <dbReference type="Pfam" id="PF24809"/>
    </source>
</evidence>
<keyword evidence="7" id="KW-1185">Reference proteome</keyword>
<accession>A0A9N9UJI7</accession>
<feature type="domain" description="DUF7708" evidence="4">
    <location>
        <begin position="84"/>
        <end position="214"/>
    </location>
</feature>
<evidence type="ECO:0008006" key="8">
    <source>
        <dbReference type="Google" id="ProtNLM"/>
    </source>
</evidence>
<dbReference type="PANTHER" id="PTHR10039">
    <property type="entry name" value="AMELOGENIN"/>
    <property type="match status" value="1"/>
</dbReference>
<sequence length="1154" mass="128876">MASLVSTSLSRVRTTPDTTGRAVEEAIQTFKHALKSNGLKSELEEFEQEDRIPSVDAVLTFTAQLDSANAFRRGRSIATRLHPVLESVRQYTAIVDTFVSSDPKIPALIWGSIKTTLKFVSNYISYFEPFTALFIKIKAYCPVFDEYRVLYPTSKELKKALCDFHASIIRCCTHIVQVIQQSGIQKLWQAFRSFEEEFDGDKQEMQRQGDVVRVQIDLAKAKADHQYQQMQAEEQKLLKRKLGKLGSSSRNQNARLDEIRLQQAKRESESEIQNLLKGLSSFDHFAPFREACKRRCPTTTEWLFSTSEFIRWEGSSNVIWVTGKIGSGKTITSASSIQHILANKSERDFVTYHFFQYGNARSLKVGTMIRSVIRQSLKLITLSQDLIDGLKKMETEKFSSQSDLIAFLGQIIGLSERFYIFLDGVDECEFAQQHMLFDTLLSLVHSHKSTIRIFISGREALAGELSKRFPSLEQISVTSGEAKSDLGLYVESMILDRCEKGILATGDQGLLEEIQQVLTEHADGMFLWVTFLLDDLCAQYCDDDIRKCLKTLPKNLKDTFNRVLSRIVAQDRDGLVKKVIPWLAVAARPLTLDELCDALSIEVGQKHAERGRRVNDKERILLWCENLVHVDEEDESVQFAHHTIFQFITEGCSDARFADFHVRLDEADHLTGERCMTYLHYGDFQQAVARREQTRLLQPRSIGLVAIGSHGKRSKLARLVMDRNSGNQTNACKYNLSTPQSYQKIRTETPMVSLQASYPFLKYAVENWFFHTALFEEGRSCTWNLLQGMIIEGHDLAVEPWIEIDLPLIKSSGNSQPVLLQIGVWALRHQHYALVAICLKKLVTWVPRETWAVRGIVEWIAIPAFSGNAKMLNIVLDILLDAATEYRIFRELPHQLLGVAPKSGRVEVLSSLITAIGDVYAVRDHGREALQTAAEEGHLGILEYLVNLQVDIHTAAGVDGLTALQAASLGGHLEIVKCLLARRADINAAPSPHGLTSLQAASLGGHLEIVKFLVARKADINAAPTSYGSTALQAASLGGHLEIVRFLVARKANINAAPSPHGLTALQAASLGGHLEIVKFLLARRASINTALSLHGLTALQAASLGGYLEIVKLLVSQKADVAYRSLNSGKTALDYAHDGGHFRVVELLAIYSC</sequence>